<dbReference type="InterPro" id="IPR003342">
    <property type="entry name" value="ArnT-like_N"/>
</dbReference>
<dbReference type="AlphaFoldDB" id="A0A8S2E1Z6"/>
<evidence type="ECO:0000256" key="8">
    <source>
        <dbReference type="ARBA" id="ARBA00023136"/>
    </source>
</evidence>
<evidence type="ECO:0000313" key="12">
    <source>
        <dbReference type="EMBL" id="CAF3825735.1"/>
    </source>
</evidence>
<comment type="caution">
    <text evidence="11">The sequence shown here is derived from an EMBL/GenBank/DDBJ whole genome shotgun (WGS) entry which is preliminary data.</text>
</comment>
<comment type="similarity">
    <text evidence="3">Belongs to the glycosyltransferase 39 family.</text>
</comment>
<keyword evidence="5" id="KW-0808">Transferase</keyword>
<evidence type="ECO:0000256" key="3">
    <source>
        <dbReference type="ARBA" id="ARBA00007222"/>
    </source>
</evidence>
<keyword evidence="7 9" id="KW-1133">Transmembrane helix</keyword>
<keyword evidence="6 9" id="KW-0812">Transmembrane</keyword>
<dbReference type="GO" id="GO:0012505">
    <property type="term" value="C:endomembrane system"/>
    <property type="evidence" value="ECO:0007669"/>
    <property type="project" value="UniProtKB-SubCell"/>
</dbReference>
<comment type="pathway">
    <text evidence="2">Protein modification; protein glycosylation.</text>
</comment>
<gene>
    <name evidence="11" type="ORF">OVA965_LOCUS17370</name>
    <name evidence="12" type="ORF">TMI583_LOCUS17381</name>
</gene>
<reference evidence="11" key="1">
    <citation type="submission" date="2021-02" db="EMBL/GenBank/DDBJ databases">
        <authorList>
            <person name="Nowell W R."/>
        </authorList>
    </citation>
    <scope>NUCLEOTIDE SEQUENCE</scope>
</reference>
<name>A0A8S2E1Z6_9BILA</name>
<evidence type="ECO:0000256" key="9">
    <source>
        <dbReference type="SAM" id="Phobius"/>
    </source>
</evidence>
<evidence type="ECO:0000256" key="5">
    <source>
        <dbReference type="ARBA" id="ARBA00022679"/>
    </source>
</evidence>
<evidence type="ECO:0000256" key="4">
    <source>
        <dbReference type="ARBA" id="ARBA00022676"/>
    </source>
</evidence>
<dbReference type="Pfam" id="PF02366">
    <property type="entry name" value="PMT"/>
    <property type="match status" value="1"/>
</dbReference>
<organism evidence="11 13">
    <name type="scientific">Didymodactylos carnosus</name>
    <dbReference type="NCBI Taxonomy" id="1234261"/>
    <lineage>
        <taxon>Eukaryota</taxon>
        <taxon>Metazoa</taxon>
        <taxon>Spiralia</taxon>
        <taxon>Gnathifera</taxon>
        <taxon>Rotifera</taxon>
        <taxon>Eurotatoria</taxon>
        <taxon>Bdelloidea</taxon>
        <taxon>Philodinida</taxon>
        <taxon>Philodinidae</taxon>
        <taxon>Didymodactylos</taxon>
    </lineage>
</organism>
<comment type="subcellular location">
    <subcellularLocation>
        <location evidence="1">Endomembrane system</location>
        <topology evidence="1">Multi-pass membrane protein</topology>
    </subcellularLocation>
</comment>
<keyword evidence="4" id="KW-0328">Glycosyltransferase</keyword>
<accession>A0A8S2E1Z6</accession>
<dbReference type="GO" id="GO:0016020">
    <property type="term" value="C:membrane"/>
    <property type="evidence" value="ECO:0007669"/>
    <property type="project" value="InterPro"/>
</dbReference>
<dbReference type="Proteomes" id="UP000677228">
    <property type="component" value="Unassembled WGS sequence"/>
</dbReference>
<feature type="transmembrane region" description="Helical" evidence="9">
    <location>
        <begin position="235"/>
        <end position="263"/>
    </location>
</feature>
<sequence>MAHFKPLKNDSIQNLNTSTLINNSTDQIISRKLSSKAKLDHSHRLPAIKTETDATLRQLNIDDYIIMSLLAIISSVIRLYQLGSPRQVVFDEVYNIRDINLILHRQFHFDIQPPFGKLLIAFVVSPFWHLSVNDCNLVTIGQTYSPDLPIFTARLLPAIFGSLLAVLSYYTMRDFAVRRPFAATSGFLIATDPALILSSRVVQFDSLVSLSCVANCLFCYRLLMRSGADTFKNAVFFGITTFLAVSSKYIGVYTVGGSLCLLLKNYISSRSMPKEDQVEVIFF</sequence>
<evidence type="ECO:0000256" key="7">
    <source>
        <dbReference type="ARBA" id="ARBA00022989"/>
    </source>
</evidence>
<evidence type="ECO:0000256" key="2">
    <source>
        <dbReference type="ARBA" id="ARBA00004922"/>
    </source>
</evidence>
<protein>
    <recommendedName>
        <fullName evidence="10">ArnT-like N-terminal domain-containing protein</fullName>
    </recommendedName>
</protein>
<dbReference type="PANTHER" id="PTHR10050">
    <property type="entry name" value="DOLICHYL-PHOSPHATE-MANNOSE--PROTEIN MANNOSYLTRANSFERASE"/>
    <property type="match status" value="1"/>
</dbReference>
<feature type="transmembrane region" description="Helical" evidence="9">
    <location>
        <begin position="151"/>
        <end position="170"/>
    </location>
</feature>
<proteinExistence type="inferred from homology"/>
<dbReference type="GO" id="GO:0000030">
    <property type="term" value="F:mannosyltransferase activity"/>
    <property type="evidence" value="ECO:0007669"/>
    <property type="project" value="InterPro"/>
</dbReference>
<evidence type="ECO:0000256" key="1">
    <source>
        <dbReference type="ARBA" id="ARBA00004127"/>
    </source>
</evidence>
<dbReference type="EMBL" id="CAJNOK010008313">
    <property type="protein sequence ID" value="CAF1060154.1"/>
    <property type="molecule type" value="Genomic_DNA"/>
</dbReference>
<feature type="domain" description="ArnT-like N-terminal" evidence="10">
    <location>
        <begin position="69"/>
        <end position="275"/>
    </location>
</feature>
<evidence type="ECO:0000313" key="13">
    <source>
        <dbReference type="Proteomes" id="UP000677228"/>
    </source>
</evidence>
<dbReference type="InterPro" id="IPR027005">
    <property type="entry name" value="PMT-like"/>
</dbReference>
<keyword evidence="8 9" id="KW-0472">Membrane</keyword>
<evidence type="ECO:0000313" key="11">
    <source>
        <dbReference type="EMBL" id="CAF1060154.1"/>
    </source>
</evidence>
<dbReference type="EMBL" id="CAJOBA010008328">
    <property type="protein sequence ID" value="CAF3825735.1"/>
    <property type="molecule type" value="Genomic_DNA"/>
</dbReference>
<dbReference type="Proteomes" id="UP000682733">
    <property type="component" value="Unassembled WGS sequence"/>
</dbReference>
<feature type="transmembrane region" description="Helical" evidence="9">
    <location>
        <begin position="64"/>
        <end position="80"/>
    </location>
</feature>
<evidence type="ECO:0000259" key="10">
    <source>
        <dbReference type="Pfam" id="PF02366"/>
    </source>
</evidence>
<dbReference type="GO" id="GO:0006493">
    <property type="term" value="P:protein O-linked glycosylation"/>
    <property type="evidence" value="ECO:0007669"/>
    <property type="project" value="InterPro"/>
</dbReference>
<evidence type="ECO:0000256" key="6">
    <source>
        <dbReference type="ARBA" id="ARBA00022692"/>
    </source>
</evidence>